<reference evidence="1" key="1">
    <citation type="submission" date="2020-11" db="EMBL/GenBank/DDBJ databases">
        <authorList>
            <consortium name="DOE Joint Genome Institute"/>
            <person name="Ahrendt S."/>
            <person name="Riley R."/>
            <person name="Andreopoulos W."/>
            <person name="Labutti K."/>
            <person name="Pangilinan J."/>
            <person name="Ruiz-Duenas F.J."/>
            <person name="Barrasa J.M."/>
            <person name="Sanchez-Garcia M."/>
            <person name="Camarero S."/>
            <person name="Miyauchi S."/>
            <person name="Serrano A."/>
            <person name="Linde D."/>
            <person name="Babiker R."/>
            <person name="Drula E."/>
            <person name="Ayuso-Fernandez I."/>
            <person name="Pacheco R."/>
            <person name="Padilla G."/>
            <person name="Ferreira P."/>
            <person name="Barriuso J."/>
            <person name="Kellner H."/>
            <person name="Castanera R."/>
            <person name="Alfaro M."/>
            <person name="Ramirez L."/>
            <person name="Pisabarro A.G."/>
            <person name="Kuo A."/>
            <person name="Tritt A."/>
            <person name="Lipzen A."/>
            <person name="He G."/>
            <person name="Yan M."/>
            <person name="Ng V."/>
            <person name="Cullen D."/>
            <person name="Martin F."/>
            <person name="Rosso M.-N."/>
            <person name="Henrissat B."/>
            <person name="Hibbett D."/>
            <person name="Martinez A.T."/>
            <person name="Grigoriev I.V."/>
        </authorList>
    </citation>
    <scope>NUCLEOTIDE SEQUENCE</scope>
    <source>
        <strain evidence="1">CIRM-BRFM 674</strain>
    </source>
</reference>
<name>A0A9P6CNP1_9AGAR</name>
<proteinExistence type="predicted"/>
<accession>A0A9P6CNP1</accession>
<organism evidence="1 2">
    <name type="scientific">Pholiota conissans</name>
    <dbReference type="NCBI Taxonomy" id="109636"/>
    <lineage>
        <taxon>Eukaryota</taxon>
        <taxon>Fungi</taxon>
        <taxon>Dikarya</taxon>
        <taxon>Basidiomycota</taxon>
        <taxon>Agaricomycotina</taxon>
        <taxon>Agaricomycetes</taxon>
        <taxon>Agaricomycetidae</taxon>
        <taxon>Agaricales</taxon>
        <taxon>Agaricineae</taxon>
        <taxon>Strophariaceae</taxon>
        <taxon>Pholiota</taxon>
    </lineage>
</organism>
<gene>
    <name evidence="1" type="ORF">BDN70DRAFT_362493</name>
</gene>
<dbReference type="EMBL" id="MU155421">
    <property type="protein sequence ID" value="KAF9473721.1"/>
    <property type="molecule type" value="Genomic_DNA"/>
</dbReference>
<keyword evidence="2" id="KW-1185">Reference proteome</keyword>
<dbReference type="Proteomes" id="UP000807469">
    <property type="component" value="Unassembled WGS sequence"/>
</dbReference>
<protein>
    <submittedName>
        <fullName evidence="1">Uncharacterized protein</fullName>
    </submittedName>
</protein>
<comment type="caution">
    <text evidence="1">The sequence shown here is derived from an EMBL/GenBank/DDBJ whole genome shotgun (WGS) entry which is preliminary data.</text>
</comment>
<sequence length="203" mass="22572">MRTLVLSCVRSLSQCALLSNSRVSHSCPISISHSVSGLCMVRRKLSRASTSSILSLRTLSSRSLALNFPTAHPLTSRSLFDVVLNTGYEVGSSGRIDIQQIMRLSAYLANSPVVIFIIVFPRSRLSLSSPEERVCSLYPSFLLSHLYLDVIINYMIIRVHVCECETTQAELTASAGVFVTYLDSKRPLLCIYANSLHRHHLEI</sequence>
<dbReference type="AlphaFoldDB" id="A0A9P6CNP1"/>
<evidence type="ECO:0000313" key="2">
    <source>
        <dbReference type="Proteomes" id="UP000807469"/>
    </source>
</evidence>
<evidence type="ECO:0000313" key="1">
    <source>
        <dbReference type="EMBL" id="KAF9473721.1"/>
    </source>
</evidence>